<feature type="signal peptide" evidence="1">
    <location>
        <begin position="1"/>
        <end position="22"/>
    </location>
</feature>
<gene>
    <name evidence="2" type="ORF">PsYK624_082740</name>
</gene>
<evidence type="ECO:0000256" key="1">
    <source>
        <dbReference type="SAM" id="SignalP"/>
    </source>
</evidence>
<dbReference type="OrthoDB" id="2783307at2759"/>
<comment type="caution">
    <text evidence="2">The sequence shown here is derived from an EMBL/GenBank/DDBJ whole genome shotgun (WGS) entry which is preliminary data.</text>
</comment>
<dbReference type="Proteomes" id="UP000703269">
    <property type="component" value="Unassembled WGS sequence"/>
</dbReference>
<dbReference type="EMBL" id="BPQB01000024">
    <property type="protein sequence ID" value="GJE92121.1"/>
    <property type="molecule type" value="Genomic_DNA"/>
</dbReference>
<keyword evidence="1" id="KW-0732">Signal</keyword>
<evidence type="ECO:0008006" key="4">
    <source>
        <dbReference type="Google" id="ProtNLM"/>
    </source>
</evidence>
<accession>A0A9P3GC23</accession>
<proteinExistence type="predicted"/>
<sequence>MNDIVISAVVATLAFPFAATQCAGPGSTRLCCQSFEPFSDNADVWEACGIPTPSDPDAVEVGSLCEESNGTWWAQWIRVRYDVSQLTNALCSPTETKNLCCASVYSGNLP</sequence>
<organism evidence="2 3">
    <name type="scientific">Phanerochaete sordida</name>
    <dbReference type="NCBI Taxonomy" id="48140"/>
    <lineage>
        <taxon>Eukaryota</taxon>
        <taxon>Fungi</taxon>
        <taxon>Dikarya</taxon>
        <taxon>Basidiomycota</taxon>
        <taxon>Agaricomycotina</taxon>
        <taxon>Agaricomycetes</taxon>
        <taxon>Polyporales</taxon>
        <taxon>Phanerochaetaceae</taxon>
        <taxon>Phanerochaete</taxon>
    </lineage>
</organism>
<dbReference type="AlphaFoldDB" id="A0A9P3GC23"/>
<feature type="chain" id="PRO_5040441506" description="Hydrophobin" evidence="1">
    <location>
        <begin position="23"/>
        <end position="110"/>
    </location>
</feature>
<reference evidence="2 3" key="1">
    <citation type="submission" date="2021-08" db="EMBL/GenBank/DDBJ databases">
        <title>Draft Genome Sequence of Phanerochaete sordida strain YK-624.</title>
        <authorList>
            <person name="Mori T."/>
            <person name="Dohra H."/>
            <person name="Suzuki T."/>
            <person name="Kawagishi H."/>
            <person name="Hirai H."/>
        </authorList>
    </citation>
    <scope>NUCLEOTIDE SEQUENCE [LARGE SCALE GENOMIC DNA]</scope>
    <source>
        <strain evidence="2 3">YK-624</strain>
    </source>
</reference>
<name>A0A9P3GC23_9APHY</name>
<evidence type="ECO:0000313" key="3">
    <source>
        <dbReference type="Proteomes" id="UP000703269"/>
    </source>
</evidence>
<protein>
    <recommendedName>
        <fullName evidence="4">Hydrophobin</fullName>
    </recommendedName>
</protein>
<evidence type="ECO:0000313" key="2">
    <source>
        <dbReference type="EMBL" id="GJE92121.1"/>
    </source>
</evidence>
<keyword evidence="3" id="KW-1185">Reference proteome</keyword>